<accession>A0ABQ9HVT8</accession>
<feature type="compositionally biased region" description="Basic and acidic residues" evidence="1">
    <location>
        <begin position="9"/>
        <end position="20"/>
    </location>
</feature>
<feature type="region of interest" description="Disordered" evidence="1">
    <location>
        <begin position="166"/>
        <end position="237"/>
    </location>
</feature>
<gene>
    <name evidence="3" type="ORF">PR048_007930</name>
</gene>
<feature type="region of interest" description="Disordered" evidence="1">
    <location>
        <begin position="1"/>
        <end position="23"/>
    </location>
</feature>
<keyword evidence="4" id="KW-1185">Reference proteome</keyword>
<dbReference type="Pfam" id="PF03184">
    <property type="entry name" value="DDE_1"/>
    <property type="match status" value="1"/>
</dbReference>
<dbReference type="InterPro" id="IPR004875">
    <property type="entry name" value="DDE_SF_endonuclease_dom"/>
</dbReference>
<sequence length="282" mass="32679">MRTYKRKTQRGDTPPDKMDTSSKLVLDNPESREYSVRKIAKEFNIHFCTLSRYVYRNLRNELTPNWRTGNIQPCCKGTAAKSGWQTEETFLTFMKHFTEHISPCLTNPVLLLLDNNSSHVSFPVLDLCKASGVFVLFFPPHCSHRLQPLDITSGFSPEIVHPFPKALERNENPRRRLKRRRTAIITDTPKKKAIEKEMRSTDEKKRKKSEAQGRSDAKKTSKKNLSKEKGKSKGQVIKKKNIHRKIEFHESSFGVEEDTICLVCLLKYKLGEEWVQCTVCKH</sequence>
<evidence type="ECO:0000313" key="4">
    <source>
        <dbReference type="Proteomes" id="UP001159363"/>
    </source>
</evidence>
<feature type="domain" description="DDE-1" evidence="2">
    <location>
        <begin position="75"/>
        <end position="150"/>
    </location>
</feature>
<name>A0ABQ9HVT8_9NEOP</name>
<evidence type="ECO:0000313" key="3">
    <source>
        <dbReference type="EMBL" id="KAJ8888440.1"/>
    </source>
</evidence>
<organism evidence="3 4">
    <name type="scientific">Dryococelus australis</name>
    <dbReference type="NCBI Taxonomy" id="614101"/>
    <lineage>
        <taxon>Eukaryota</taxon>
        <taxon>Metazoa</taxon>
        <taxon>Ecdysozoa</taxon>
        <taxon>Arthropoda</taxon>
        <taxon>Hexapoda</taxon>
        <taxon>Insecta</taxon>
        <taxon>Pterygota</taxon>
        <taxon>Neoptera</taxon>
        <taxon>Polyneoptera</taxon>
        <taxon>Phasmatodea</taxon>
        <taxon>Verophasmatodea</taxon>
        <taxon>Anareolatae</taxon>
        <taxon>Phasmatidae</taxon>
        <taxon>Eurycanthinae</taxon>
        <taxon>Dryococelus</taxon>
    </lineage>
</organism>
<dbReference type="Proteomes" id="UP001159363">
    <property type="component" value="Chromosome 3"/>
</dbReference>
<comment type="caution">
    <text evidence="3">The sequence shown here is derived from an EMBL/GenBank/DDBJ whole genome shotgun (WGS) entry which is preliminary data.</text>
</comment>
<evidence type="ECO:0000259" key="2">
    <source>
        <dbReference type="Pfam" id="PF03184"/>
    </source>
</evidence>
<protein>
    <recommendedName>
        <fullName evidence="2">DDE-1 domain-containing protein</fullName>
    </recommendedName>
</protein>
<proteinExistence type="predicted"/>
<dbReference type="EMBL" id="JARBHB010000003">
    <property type="protein sequence ID" value="KAJ8888440.1"/>
    <property type="molecule type" value="Genomic_DNA"/>
</dbReference>
<reference evidence="3 4" key="1">
    <citation type="submission" date="2023-02" db="EMBL/GenBank/DDBJ databases">
        <title>LHISI_Scaffold_Assembly.</title>
        <authorList>
            <person name="Stuart O.P."/>
            <person name="Cleave R."/>
            <person name="Magrath M.J.L."/>
            <person name="Mikheyev A.S."/>
        </authorList>
    </citation>
    <scope>NUCLEOTIDE SEQUENCE [LARGE SCALE GENOMIC DNA]</scope>
    <source>
        <strain evidence="3">Daus_M_001</strain>
        <tissue evidence="3">Leg muscle</tissue>
    </source>
</reference>
<evidence type="ECO:0000256" key="1">
    <source>
        <dbReference type="SAM" id="MobiDB-lite"/>
    </source>
</evidence>
<feature type="compositionally biased region" description="Basic and acidic residues" evidence="1">
    <location>
        <begin position="188"/>
        <end position="231"/>
    </location>
</feature>